<evidence type="ECO:0000256" key="1">
    <source>
        <dbReference type="SAM" id="Phobius"/>
    </source>
</evidence>
<dbReference type="InterPro" id="IPR012551">
    <property type="entry name" value="DUF1707_SHOCT-like"/>
</dbReference>
<proteinExistence type="predicted"/>
<dbReference type="EMBL" id="FPJG01000006">
    <property type="protein sequence ID" value="SFW85705.1"/>
    <property type="molecule type" value="Genomic_DNA"/>
</dbReference>
<name>A0A1K1SN09_9PSEU</name>
<accession>A0A1K1SN09</accession>
<keyword evidence="1" id="KW-1133">Transmembrane helix</keyword>
<dbReference type="OrthoDB" id="3625082at2"/>
<gene>
    <name evidence="3" type="ORF">SAMN04489730_6202</name>
</gene>
<evidence type="ECO:0000259" key="2">
    <source>
        <dbReference type="Pfam" id="PF08044"/>
    </source>
</evidence>
<feature type="domain" description="DUF1707" evidence="2">
    <location>
        <begin position="13"/>
        <end position="65"/>
    </location>
</feature>
<keyword evidence="4" id="KW-1185">Reference proteome</keyword>
<evidence type="ECO:0000313" key="3">
    <source>
        <dbReference type="EMBL" id="SFW85705.1"/>
    </source>
</evidence>
<dbReference type="AlphaFoldDB" id="A0A1K1SN09"/>
<protein>
    <recommendedName>
        <fullName evidence="2">DUF1707 domain-containing protein</fullName>
    </recommendedName>
</protein>
<feature type="transmembrane region" description="Helical" evidence="1">
    <location>
        <begin position="108"/>
        <end position="129"/>
    </location>
</feature>
<sequence>MSENAPVGVADGIRCSDAERERVRAALYAAAGEGRLTMAEVEDRLGQLERLRFRHELAALTADLPVAEADETTGWRPVLAAARRALLADLAILLGRAAEPVPGRRRRLLAAVAGVVGLLMVAAVLLSALHGFDAGEFRHAHRG</sequence>
<evidence type="ECO:0000313" key="4">
    <source>
        <dbReference type="Proteomes" id="UP000182740"/>
    </source>
</evidence>
<dbReference type="RefSeq" id="WP_072479568.1">
    <property type="nucleotide sequence ID" value="NZ_FPJG01000006.1"/>
</dbReference>
<dbReference type="Pfam" id="PF08044">
    <property type="entry name" value="DUF1707"/>
    <property type="match status" value="1"/>
</dbReference>
<reference evidence="4" key="1">
    <citation type="submission" date="2016-11" db="EMBL/GenBank/DDBJ databases">
        <authorList>
            <person name="Varghese N."/>
            <person name="Submissions S."/>
        </authorList>
    </citation>
    <scope>NUCLEOTIDE SEQUENCE [LARGE SCALE GENOMIC DNA]</scope>
    <source>
        <strain evidence="4">DSM 44671</strain>
    </source>
</reference>
<organism evidence="3 4">
    <name type="scientific">Amycolatopsis australiensis</name>
    <dbReference type="NCBI Taxonomy" id="546364"/>
    <lineage>
        <taxon>Bacteria</taxon>
        <taxon>Bacillati</taxon>
        <taxon>Actinomycetota</taxon>
        <taxon>Actinomycetes</taxon>
        <taxon>Pseudonocardiales</taxon>
        <taxon>Pseudonocardiaceae</taxon>
        <taxon>Amycolatopsis</taxon>
    </lineage>
</organism>
<dbReference type="STRING" id="546364.SAMN04489730_6202"/>
<keyword evidence="1" id="KW-0472">Membrane</keyword>
<keyword evidence="1" id="KW-0812">Transmembrane</keyword>
<dbReference type="Proteomes" id="UP000182740">
    <property type="component" value="Unassembled WGS sequence"/>
</dbReference>